<dbReference type="Proteomes" id="UP000504604">
    <property type="component" value="Linkage group LG5"/>
</dbReference>
<keyword evidence="2" id="KW-1185">Reference proteome</keyword>
<dbReference type="InterPro" id="IPR029472">
    <property type="entry name" value="Copia-like_N"/>
</dbReference>
<feature type="domain" description="Retrotransposon Copia-like N-terminal" evidence="1">
    <location>
        <begin position="12"/>
        <end position="58"/>
    </location>
</feature>
<dbReference type="GeneID" id="105162329"/>
<dbReference type="AlphaFoldDB" id="A0A6I9T4A5"/>
<gene>
    <name evidence="3" type="primary">LOC105162329</name>
</gene>
<name>A0A6I9T4A5_SESIN</name>
<protein>
    <submittedName>
        <fullName evidence="3">Uncharacterized protein LOC105162329</fullName>
    </submittedName>
</protein>
<dbReference type="KEGG" id="sind:105162329"/>
<organism evidence="2 3">
    <name type="scientific">Sesamum indicum</name>
    <name type="common">Oriental sesame</name>
    <name type="synonym">Sesamum orientale</name>
    <dbReference type="NCBI Taxonomy" id="4182"/>
    <lineage>
        <taxon>Eukaryota</taxon>
        <taxon>Viridiplantae</taxon>
        <taxon>Streptophyta</taxon>
        <taxon>Embryophyta</taxon>
        <taxon>Tracheophyta</taxon>
        <taxon>Spermatophyta</taxon>
        <taxon>Magnoliopsida</taxon>
        <taxon>eudicotyledons</taxon>
        <taxon>Gunneridae</taxon>
        <taxon>Pentapetalae</taxon>
        <taxon>asterids</taxon>
        <taxon>lamiids</taxon>
        <taxon>Lamiales</taxon>
        <taxon>Pedaliaceae</taxon>
        <taxon>Sesamum</taxon>
    </lineage>
</organism>
<dbReference type="Pfam" id="PF14244">
    <property type="entry name" value="Retrotran_gag_3"/>
    <property type="match status" value="1"/>
</dbReference>
<dbReference type="PANTHER" id="PTHR37610:SF40">
    <property type="entry name" value="OS01G0909600 PROTEIN"/>
    <property type="match status" value="1"/>
</dbReference>
<evidence type="ECO:0000259" key="1">
    <source>
        <dbReference type="Pfam" id="PF14244"/>
    </source>
</evidence>
<reference evidence="3" key="1">
    <citation type="submission" date="2025-08" db="UniProtKB">
        <authorList>
            <consortium name="RefSeq"/>
        </authorList>
    </citation>
    <scope>IDENTIFICATION</scope>
</reference>
<evidence type="ECO:0000313" key="2">
    <source>
        <dbReference type="Proteomes" id="UP000504604"/>
    </source>
</evidence>
<proteinExistence type="predicted"/>
<sequence length="145" mass="16474">MAEDPDILRLQPGDNPGISLVTTLFDGTNFLSWSRSVKLALTAKTKLSFINGENQKPEKNAKEFEQWIRTDSMVASWILNSIKRELADCFMYTNTSTALWKELENRYGQSNGPMEYQLKKELGATVQGTLSLSAYLAKLMKLWMN</sequence>
<dbReference type="PANTHER" id="PTHR37610">
    <property type="entry name" value="CCHC-TYPE DOMAIN-CONTAINING PROTEIN"/>
    <property type="match status" value="1"/>
</dbReference>
<accession>A0A6I9T4A5</accession>
<dbReference type="OrthoDB" id="911950at2759"/>
<evidence type="ECO:0000313" key="3">
    <source>
        <dbReference type="RefSeq" id="XP_011078639.1"/>
    </source>
</evidence>
<dbReference type="RefSeq" id="XP_011078639.1">
    <property type="nucleotide sequence ID" value="XM_011080337.1"/>
</dbReference>
<dbReference type="InParanoid" id="A0A6I9T4A5"/>